<feature type="transmembrane region" description="Helical" evidence="2">
    <location>
        <begin position="669"/>
        <end position="692"/>
    </location>
</feature>
<dbReference type="Proteomes" id="UP000252770">
    <property type="component" value="Unassembled WGS sequence"/>
</dbReference>
<keyword evidence="5" id="KW-1185">Reference proteome</keyword>
<organism evidence="4 5">
    <name type="scientific">Desertihabitans brevis</name>
    <dbReference type="NCBI Taxonomy" id="2268447"/>
    <lineage>
        <taxon>Bacteria</taxon>
        <taxon>Bacillati</taxon>
        <taxon>Actinomycetota</taxon>
        <taxon>Actinomycetes</taxon>
        <taxon>Propionibacteriales</taxon>
        <taxon>Propionibacteriaceae</taxon>
        <taxon>Desertihabitans</taxon>
    </lineage>
</organism>
<protein>
    <recommendedName>
        <fullName evidence="3">VWFA domain-containing protein</fullName>
    </recommendedName>
</protein>
<sequence>MSAAARARARLLAVLALLPVLLGLPLSGLAPRAAAEGPEQTAVGAYGGCLVGAGAGDLLLLFDESASLVDTDPDDQRVRAADYLVRQLGRFAEQREVALDVAVATFGVDLVGPGRWSDLAGSGDRVRDDVAALAGADDGWETDYWTALNGARQALADKAAGEERCQAVLWFSDGSLDLDDRTDPAEAERYGERKPYAPDVDLTRPGSDAEAERLAADDLCRDGGVADQLRRAPVTVFGIGLSAGGGADFDLMRGISTGEGGCGAIQGPTVGSFTEADSIESLIRAFDRLQNPGQEPTTTERQVCQGEVCPEGRHPFVLDDSISEARALLSTDAEVPVDVVLTAPDGSEVVFTPGADPVWRSLDGVTLRQEWTSDRSTALTLQRGEVGSGGWTGVWSVTAVDRTSSTQGARSTLDLHLTGDLVPTVTSPDPLELRAGETPELVFGLTDLDGEGVETDALLGTATFTAVLRPAGADPVVLADGEPLDRIGDPHPLDLTAVAPGPAPLTLTLAVTTAPATDADGTEVPGTALEPQTVTVPTRVLPPFGYPMLGREVAFGTLDATTTADAVLPVTGPGCVWLADGSSTVQTGPADVTGEITSEVAGPGQLCLAEGESGELPLRLTASDTGNGALGGTLAVATAPVDAADDPGRVQQVELGWTADMLAPLQVGLAVATFLLALVLGLALPLLVLWLVKYALATIPGAPVLVRSLPVRLDGDVVTSHGRPLSAAHLAGLKDLLPLGARGSRRTAAAGFELRTAVGVNPFGAGHVVVRSDGPVATSTSPAPATDGTGRLPLACQDQWAVSLRPDGEHRLLLLVGLHTGDAGREALLDSAARRLPEILRRHAPTPPPAPAAGAPDADWMLDGPGPRQDGADGPAPDGRRPDPYDPWAEPPSR</sequence>
<keyword evidence="2" id="KW-0472">Membrane</keyword>
<dbReference type="EMBL" id="QOUI01000008">
    <property type="protein sequence ID" value="RCK68981.1"/>
    <property type="molecule type" value="Genomic_DNA"/>
</dbReference>
<feature type="domain" description="VWFA" evidence="3">
    <location>
        <begin position="57"/>
        <end position="289"/>
    </location>
</feature>
<keyword evidence="2" id="KW-0812">Transmembrane</keyword>
<evidence type="ECO:0000313" key="4">
    <source>
        <dbReference type="EMBL" id="RCK68981.1"/>
    </source>
</evidence>
<evidence type="ECO:0000256" key="2">
    <source>
        <dbReference type="SAM" id="Phobius"/>
    </source>
</evidence>
<gene>
    <name evidence="4" type="ORF">DT076_13825</name>
</gene>
<dbReference type="PROSITE" id="PS50234">
    <property type="entry name" value="VWFA"/>
    <property type="match status" value="1"/>
</dbReference>
<name>A0A367YVI1_9ACTN</name>
<feature type="compositionally biased region" description="Low complexity" evidence="1">
    <location>
        <begin position="852"/>
        <end position="877"/>
    </location>
</feature>
<evidence type="ECO:0000256" key="1">
    <source>
        <dbReference type="SAM" id="MobiDB-lite"/>
    </source>
</evidence>
<dbReference type="InterPro" id="IPR036465">
    <property type="entry name" value="vWFA_dom_sf"/>
</dbReference>
<reference evidence="4 5" key="1">
    <citation type="submission" date="2018-07" db="EMBL/GenBank/DDBJ databases">
        <title>Desertimonas flava gen. nov. sp. nov.</title>
        <authorList>
            <person name="Liu S."/>
        </authorList>
    </citation>
    <scope>NUCLEOTIDE SEQUENCE [LARGE SCALE GENOMIC DNA]</scope>
    <source>
        <strain evidence="4 5">16Sb5-5</strain>
    </source>
</reference>
<dbReference type="AlphaFoldDB" id="A0A367YVI1"/>
<accession>A0A367YVI1</accession>
<feature type="region of interest" description="Disordered" evidence="1">
    <location>
        <begin position="841"/>
        <end position="894"/>
    </location>
</feature>
<dbReference type="SUPFAM" id="SSF53300">
    <property type="entry name" value="vWA-like"/>
    <property type="match status" value="1"/>
</dbReference>
<dbReference type="RefSeq" id="WP_114127267.1">
    <property type="nucleotide sequence ID" value="NZ_QOUI01000008.1"/>
</dbReference>
<evidence type="ECO:0000259" key="3">
    <source>
        <dbReference type="PROSITE" id="PS50234"/>
    </source>
</evidence>
<evidence type="ECO:0000313" key="5">
    <source>
        <dbReference type="Proteomes" id="UP000252770"/>
    </source>
</evidence>
<dbReference type="InterPro" id="IPR002035">
    <property type="entry name" value="VWF_A"/>
</dbReference>
<dbReference type="Gene3D" id="3.40.50.410">
    <property type="entry name" value="von Willebrand factor, type A domain"/>
    <property type="match status" value="1"/>
</dbReference>
<proteinExistence type="predicted"/>
<comment type="caution">
    <text evidence="4">The sequence shown here is derived from an EMBL/GenBank/DDBJ whole genome shotgun (WGS) entry which is preliminary data.</text>
</comment>
<keyword evidence="2" id="KW-1133">Transmembrane helix</keyword>